<dbReference type="Proteomes" id="UP000184498">
    <property type="component" value="Unassembled WGS sequence"/>
</dbReference>
<sequence length="57" mass="6551">MAIVQGNGLNIRPDTKGNHKDQNFNELHLHLVRFLTFLCRYTIQAVPMKTGINSKKQ</sequence>
<organism evidence="1 2">
    <name type="scientific">Epilithonimonas mollis</name>
    <dbReference type="NCBI Taxonomy" id="216903"/>
    <lineage>
        <taxon>Bacteria</taxon>
        <taxon>Pseudomonadati</taxon>
        <taxon>Bacteroidota</taxon>
        <taxon>Flavobacteriia</taxon>
        <taxon>Flavobacteriales</taxon>
        <taxon>Weeksellaceae</taxon>
        <taxon>Chryseobacterium group</taxon>
        <taxon>Epilithonimonas</taxon>
    </lineage>
</organism>
<gene>
    <name evidence="1" type="ORF">SAMN05444371_3453</name>
</gene>
<proteinExistence type="predicted"/>
<reference evidence="2" key="1">
    <citation type="submission" date="2016-11" db="EMBL/GenBank/DDBJ databases">
        <authorList>
            <person name="Varghese N."/>
            <person name="Submissions S."/>
        </authorList>
    </citation>
    <scope>NUCLEOTIDE SEQUENCE [LARGE SCALE GENOMIC DNA]</scope>
    <source>
        <strain evidence="2">DSM 18016</strain>
    </source>
</reference>
<dbReference type="AlphaFoldDB" id="A0A1M6UT88"/>
<evidence type="ECO:0000313" key="1">
    <source>
        <dbReference type="EMBL" id="SHK72384.1"/>
    </source>
</evidence>
<name>A0A1M6UT88_9FLAO</name>
<dbReference type="EMBL" id="FRAM01000007">
    <property type="protein sequence ID" value="SHK72384.1"/>
    <property type="molecule type" value="Genomic_DNA"/>
</dbReference>
<evidence type="ECO:0000313" key="2">
    <source>
        <dbReference type="Proteomes" id="UP000184498"/>
    </source>
</evidence>
<dbReference type="RefSeq" id="WP_175546230.1">
    <property type="nucleotide sequence ID" value="NZ_FRAM01000007.1"/>
</dbReference>
<accession>A0A1M6UT88</accession>
<keyword evidence="2" id="KW-1185">Reference proteome</keyword>
<protein>
    <submittedName>
        <fullName evidence="1">Uncharacterized protein</fullName>
    </submittedName>
</protein>